<evidence type="ECO:0000259" key="3">
    <source>
        <dbReference type="PROSITE" id="PS50948"/>
    </source>
</evidence>
<feature type="domain" description="Apple" evidence="3">
    <location>
        <begin position="232"/>
        <end position="316"/>
    </location>
</feature>
<dbReference type="PANTHER" id="PTHR33946">
    <property type="match status" value="1"/>
</dbReference>
<dbReference type="Proteomes" id="UP001295444">
    <property type="component" value="Chromosome 06"/>
</dbReference>
<dbReference type="EMBL" id="OW240917">
    <property type="protein sequence ID" value="CAH2299059.1"/>
    <property type="molecule type" value="Genomic_DNA"/>
</dbReference>
<dbReference type="PANTHER" id="PTHR33946:SF4">
    <property type="entry name" value="COAGULATION FACTOR XI"/>
    <property type="match status" value="1"/>
</dbReference>
<dbReference type="InterPro" id="IPR000177">
    <property type="entry name" value="Apple"/>
</dbReference>
<evidence type="ECO:0000313" key="5">
    <source>
        <dbReference type="Proteomes" id="UP001295444"/>
    </source>
</evidence>
<name>A0AAD1SCU7_PELCU</name>
<evidence type="ECO:0000313" key="4">
    <source>
        <dbReference type="EMBL" id="CAH2299059.1"/>
    </source>
</evidence>
<dbReference type="GO" id="GO:0005576">
    <property type="term" value="C:extracellular region"/>
    <property type="evidence" value="ECO:0007669"/>
    <property type="project" value="InterPro"/>
</dbReference>
<keyword evidence="1" id="KW-0677">Repeat</keyword>
<dbReference type="InterPro" id="IPR003609">
    <property type="entry name" value="Pan_app"/>
</dbReference>
<evidence type="ECO:0000256" key="1">
    <source>
        <dbReference type="ARBA" id="ARBA00022737"/>
    </source>
</evidence>
<dbReference type="SMART" id="SM00223">
    <property type="entry name" value="APPLE"/>
    <property type="match status" value="3"/>
</dbReference>
<dbReference type="PROSITE" id="PS50948">
    <property type="entry name" value="PAN"/>
    <property type="match status" value="2"/>
</dbReference>
<gene>
    <name evidence="4" type="ORF">PECUL_23A055501</name>
</gene>
<feature type="domain" description="Apple" evidence="3">
    <location>
        <begin position="16"/>
        <end position="88"/>
    </location>
</feature>
<keyword evidence="5" id="KW-1185">Reference proteome</keyword>
<dbReference type="SUPFAM" id="SSF57414">
    <property type="entry name" value="Hairpin loop containing domain-like"/>
    <property type="match status" value="1"/>
</dbReference>
<reference evidence="4" key="1">
    <citation type="submission" date="2022-03" db="EMBL/GenBank/DDBJ databases">
        <authorList>
            <person name="Alioto T."/>
            <person name="Alioto T."/>
            <person name="Gomez Garrido J."/>
        </authorList>
    </citation>
    <scope>NUCLEOTIDE SEQUENCE</scope>
</reference>
<dbReference type="AlphaFoldDB" id="A0AAD1SCU7"/>
<keyword evidence="2" id="KW-1015">Disulfide bond</keyword>
<accession>A0AAD1SCU7</accession>
<sequence>MASLTHFFLFPGSYGCDDLIFPNIFFSGTVISSLKAFDVAVCQQACNQNSECQFFTYSLHQSSWCMCYLKQSDSGLPDNVTSVISQYSGFNNQSSEKGLLGCADLLVSDLEYEGISVLEEEVQSSQECQQLCTNHALCQFFTVLPTDTGNGKSICYLKNAPGNIPTMVTARPTALSGFSMDYNSMKKAAARRALREHLGEERGDGGNPSSIISLLNATSGFSESLSGLQRECITEMYDGVDFPGSDERSLNAKSFEECRSLCTADPICQFFTFFNQTFLTPDQTNTCYLKSLLLVPLPEIIRHSPGVVSGYPQRNCNGKIPDYPDYVLPSC</sequence>
<proteinExistence type="predicted"/>
<protein>
    <submittedName>
        <fullName evidence="4">Coagulation factor XI-like</fullName>
    </submittedName>
</protein>
<organism evidence="4 5">
    <name type="scientific">Pelobates cultripes</name>
    <name type="common">Western spadefoot toad</name>
    <dbReference type="NCBI Taxonomy" id="61616"/>
    <lineage>
        <taxon>Eukaryota</taxon>
        <taxon>Metazoa</taxon>
        <taxon>Chordata</taxon>
        <taxon>Craniata</taxon>
        <taxon>Vertebrata</taxon>
        <taxon>Euteleostomi</taxon>
        <taxon>Amphibia</taxon>
        <taxon>Batrachia</taxon>
        <taxon>Anura</taxon>
        <taxon>Pelobatoidea</taxon>
        <taxon>Pelobatidae</taxon>
        <taxon>Pelobates</taxon>
    </lineage>
</organism>
<dbReference type="Gene3D" id="3.50.4.10">
    <property type="entry name" value="Hepatocyte Growth Factor"/>
    <property type="match status" value="3"/>
</dbReference>
<evidence type="ECO:0000256" key="2">
    <source>
        <dbReference type="ARBA" id="ARBA00023157"/>
    </source>
</evidence>
<dbReference type="Pfam" id="PF00024">
    <property type="entry name" value="PAN_1"/>
    <property type="match status" value="3"/>
</dbReference>
<dbReference type="GO" id="GO:0006508">
    <property type="term" value="P:proteolysis"/>
    <property type="evidence" value="ECO:0007669"/>
    <property type="project" value="InterPro"/>
</dbReference>